<reference evidence="3 4" key="1">
    <citation type="submission" date="2024-02" db="EMBL/GenBank/DDBJ databases">
        <title>The Genome Sequence of Enterococcus sp. DIV0159.</title>
        <authorList>
            <person name="Earl A."/>
            <person name="Manson A."/>
            <person name="Gilmore M."/>
            <person name="Sanders J."/>
            <person name="Shea T."/>
            <person name="Howe W."/>
            <person name="Livny J."/>
            <person name="Cuomo C."/>
            <person name="Neafsey D."/>
            <person name="Birren B."/>
        </authorList>
    </citation>
    <scope>NUCLEOTIDE SEQUENCE [LARGE SCALE GENOMIC DNA]</scope>
    <source>
        <strain evidence="3 4">665A</strain>
    </source>
</reference>
<feature type="domain" description="WxL" evidence="2">
    <location>
        <begin position="43"/>
        <end position="214"/>
    </location>
</feature>
<feature type="chain" id="PRO_5045492339" description="WxL domain-containing protein" evidence="1">
    <location>
        <begin position="31"/>
        <end position="215"/>
    </location>
</feature>
<dbReference type="EMBL" id="JAFREL020000001">
    <property type="protein sequence ID" value="MEO1770245.1"/>
    <property type="molecule type" value="Genomic_DNA"/>
</dbReference>
<keyword evidence="1" id="KW-0732">Signal</keyword>
<sequence length="215" mass="22005">MKNLKQKVLIGLASTAMMGGICVGGIGALAADTADTPVKVTFDPDGHIVIPEDGDDLSLRFVPALVDFDTHTAGTAVTSNVTLSNRYVALRDIRPGTSGTDWKLSAEASVLTSATSAAINTGTIKLSVGDTLDWTEPLEPSSTNLGSVAAGVTETASVTLPLGGSSVEVAKSSTGARQGFAVPIEAMELNLAAADTNHPSDTFEGNVTWTLSDTI</sequence>
<feature type="signal peptide" evidence="1">
    <location>
        <begin position="1"/>
        <end position="30"/>
    </location>
</feature>
<keyword evidence="4" id="KW-1185">Reference proteome</keyword>
<evidence type="ECO:0000313" key="3">
    <source>
        <dbReference type="EMBL" id="MEO1770245.1"/>
    </source>
</evidence>
<dbReference type="Pfam" id="PF13731">
    <property type="entry name" value="WxL"/>
    <property type="match status" value="1"/>
</dbReference>
<gene>
    <name evidence="3" type="ORF">JZO67_002196</name>
</gene>
<protein>
    <recommendedName>
        <fullName evidence="2">WxL domain-containing protein</fullName>
    </recommendedName>
</protein>
<dbReference type="RefSeq" id="WP_207704258.1">
    <property type="nucleotide sequence ID" value="NZ_JAFREL020000001.1"/>
</dbReference>
<accession>A0ABV0ENP6</accession>
<dbReference type="InterPro" id="IPR027994">
    <property type="entry name" value="WxL_dom"/>
</dbReference>
<dbReference type="Proteomes" id="UP000664357">
    <property type="component" value="Unassembled WGS sequence"/>
</dbReference>
<evidence type="ECO:0000259" key="2">
    <source>
        <dbReference type="Pfam" id="PF13731"/>
    </source>
</evidence>
<organism evidence="3 4">
    <name type="scientific">Candidatus Enterococcus ferrettii</name>
    <dbReference type="NCBI Taxonomy" id="2815324"/>
    <lineage>
        <taxon>Bacteria</taxon>
        <taxon>Bacillati</taxon>
        <taxon>Bacillota</taxon>
        <taxon>Bacilli</taxon>
        <taxon>Lactobacillales</taxon>
        <taxon>Enterococcaceae</taxon>
        <taxon>Enterococcus</taxon>
    </lineage>
</organism>
<evidence type="ECO:0000256" key="1">
    <source>
        <dbReference type="SAM" id="SignalP"/>
    </source>
</evidence>
<proteinExistence type="predicted"/>
<evidence type="ECO:0000313" key="4">
    <source>
        <dbReference type="Proteomes" id="UP000664357"/>
    </source>
</evidence>
<name>A0ABV0ENP6_9ENTE</name>
<comment type="caution">
    <text evidence="3">The sequence shown here is derived from an EMBL/GenBank/DDBJ whole genome shotgun (WGS) entry which is preliminary data.</text>
</comment>